<keyword evidence="1" id="KW-1133">Transmembrane helix</keyword>
<evidence type="ECO:0000259" key="3">
    <source>
        <dbReference type="Pfam" id="PF16220"/>
    </source>
</evidence>
<organism evidence="4 5">
    <name type="scientific">Azoarcus indigens</name>
    <dbReference type="NCBI Taxonomy" id="29545"/>
    <lineage>
        <taxon>Bacteria</taxon>
        <taxon>Pseudomonadati</taxon>
        <taxon>Pseudomonadota</taxon>
        <taxon>Betaproteobacteria</taxon>
        <taxon>Rhodocyclales</taxon>
        <taxon>Zoogloeaceae</taxon>
        <taxon>Azoarcus</taxon>
    </lineage>
</organism>
<gene>
    <name evidence="4" type="ORF">C7389_10390</name>
</gene>
<dbReference type="Pfam" id="PF16220">
    <property type="entry name" value="DUF4880"/>
    <property type="match status" value="1"/>
</dbReference>
<evidence type="ECO:0000313" key="5">
    <source>
        <dbReference type="Proteomes" id="UP000295129"/>
    </source>
</evidence>
<evidence type="ECO:0000256" key="1">
    <source>
        <dbReference type="SAM" id="Phobius"/>
    </source>
</evidence>
<feature type="transmembrane region" description="Helical" evidence="1">
    <location>
        <begin position="94"/>
        <end position="113"/>
    </location>
</feature>
<dbReference type="GO" id="GO:0016989">
    <property type="term" value="F:sigma factor antagonist activity"/>
    <property type="evidence" value="ECO:0007669"/>
    <property type="project" value="TreeGrafter"/>
</dbReference>
<dbReference type="Pfam" id="PF04773">
    <property type="entry name" value="FecR"/>
    <property type="match status" value="1"/>
</dbReference>
<evidence type="ECO:0000259" key="2">
    <source>
        <dbReference type="Pfam" id="PF04773"/>
    </source>
</evidence>
<dbReference type="RefSeq" id="WP_162851671.1">
    <property type="nucleotide sequence ID" value="NZ_SNVV01000003.1"/>
</dbReference>
<dbReference type="AlphaFoldDB" id="A0A4R6EET1"/>
<dbReference type="PANTHER" id="PTHR30273:SF2">
    <property type="entry name" value="PROTEIN FECR"/>
    <property type="match status" value="1"/>
</dbReference>
<reference evidence="4 5" key="1">
    <citation type="submission" date="2019-03" db="EMBL/GenBank/DDBJ databases">
        <title>Genomic Encyclopedia of Type Strains, Phase IV (KMG-IV): sequencing the most valuable type-strain genomes for metagenomic binning, comparative biology and taxonomic classification.</title>
        <authorList>
            <person name="Goeker M."/>
        </authorList>
    </citation>
    <scope>NUCLEOTIDE SEQUENCE [LARGE SCALE GENOMIC DNA]</scope>
    <source>
        <strain evidence="4 5">DSM 12121</strain>
    </source>
</reference>
<dbReference type="Gene3D" id="3.55.50.30">
    <property type="match status" value="1"/>
</dbReference>
<accession>A0A4R6EET1</accession>
<evidence type="ECO:0000313" key="4">
    <source>
        <dbReference type="EMBL" id="TDN55758.1"/>
    </source>
</evidence>
<keyword evidence="1" id="KW-0812">Transmembrane</keyword>
<dbReference type="Proteomes" id="UP000295129">
    <property type="component" value="Unassembled WGS sequence"/>
</dbReference>
<feature type="domain" description="FecR N-terminal" evidence="3">
    <location>
        <begin position="17"/>
        <end position="57"/>
    </location>
</feature>
<dbReference type="PIRSF" id="PIRSF018266">
    <property type="entry name" value="FecR"/>
    <property type="match status" value="1"/>
</dbReference>
<dbReference type="InterPro" id="IPR006860">
    <property type="entry name" value="FecR"/>
</dbReference>
<name>A0A4R6EET1_9RHOO</name>
<dbReference type="InterPro" id="IPR032623">
    <property type="entry name" value="FecR_N"/>
</dbReference>
<feature type="domain" description="FecR protein" evidence="2">
    <location>
        <begin position="126"/>
        <end position="217"/>
    </location>
</feature>
<dbReference type="InterPro" id="IPR012373">
    <property type="entry name" value="Ferrdict_sens_TM"/>
</dbReference>
<comment type="caution">
    <text evidence="4">The sequence shown here is derived from an EMBL/GenBank/DDBJ whole genome shotgun (WGS) entry which is preliminary data.</text>
</comment>
<protein>
    <submittedName>
        <fullName evidence="4">FecR family protein</fullName>
    </submittedName>
</protein>
<keyword evidence="1" id="KW-0472">Membrane</keyword>
<dbReference type="EMBL" id="SNVV01000003">
    <property type="protein sequence ID" value="TDN55758.1"/>
    <property type="molecule type" value="Genomic_DNA"/>
</dbReference>
<proteinExistence type="predicted"/>
<dbReference type="Gene3D" id="2.60.120.1440">
    <property type="match status" value="1"/>
</dbReference>
<sequence>MTQPTDEADAELEALREQALAWVRKLTSGTATRSDAERFRHWCEADPRHRAAFAEARAQWALLKPALGQMLREDAGVAGYHRRTLRTGPATRRAFLGAMVGMGAAAGVAAYVAPGLLPALDGRGADYRTAAGEQLAVALEGEASAYLNTRTRVRRLAAEDGIAGLELLDGEAMVEVPASRRLFGVTAGVGRVSTEAGRFEVRHLAGRSCVTCLEGEILVTHPAAKRVLQAAQQTVYNQQSISGIAAIDPMDALAWRRGEMVFRQASLDMVVAEINRYRPGRVVLMDSVPRGKTLSARFKLAELDKALLQLQHSFGLSARALPGGLLLLS</sequence>
<keyword evidence="5" id="KW-1185">Reference proteome</keyword>
<dbReference type="PANTHER" id="PTHR30273">
    <property type="entry name" value="PERIPLASMIC SIGNAL SENSOR AND SIGMA FACTOR ACTIVATOR FECR-RELATED"/>
    <property type="match status" value="1"/>
</dbReference>